<dbReference type="EMBL" id="CP030073">
    <property type="protein sequence ID" value="AWW41359.1"/>
    <property type="molecule type" value="Genomic_DNA"/>
</dbReference>
<protein>
    <submittedName>
        <fullName evidence="3">LLM class flavin-dependent oxidoreductase</fullName>
    </submittedName>
</protein>
<dbReference type="InterPro" id="IPR050564">
    <property type="entry name" value="F420-G6PD/mer"/>
</dbReference>
<dbReference type="PANTHER" id="PTHR43244">
    <property type="match status" value="1"/>
</dbReference>
<dbReference type="AlphaFoldDB" id="A0A2Z4J8H2"/>
<organism evidence="3 4">
    <name type="scientific">Streptomyces cadmiisoli</name>
    <dbReference type="NCBI Taxonomy" id="2184053"/>
    <lineage>
        <taxon>Bacteria</taxon>
        <taxon>Bacillati</taxon>
        <taxon>Actinomycetota</taxon>
        <taxon>Actinomycetes</taxon>
        <taxon>Kitasatosporales</taxon>
        <taxon>Streptomycetaceae</taxon>
        <taxon>Streptomyces</taxon>
        <taxon>Streptomyces aurantiacus group</taxon>
    </lineage>
</organism>
<evidence type="ECO:0000313" key="3">
    <source>
        <dbReference type="EMBL" id="AWW41359.1"/>
    </source>
</evidence>
<dbReference type="InterPro" id="IPR011251">
    <property type="entry name" value="Luciferase-like_dom"/>
</dbReference>
<reference evidence="3 4" key="1">
    <citation type="journal article" date="2019" name="Int. J. Syst. Evol. Microbiol.">
        <title>Streptomyces cadmiisoli sp. nov., a novel actinomycete isolated from cadmium-contaminated soil.</title>
        <authorList>
            <person name="Li K."/>
            <person name="Tang X."/>
            <person name="Zhao J."/>
            <person name="Guo Y."/>
            <person name="Tang Y."/>
            <person name="Gao J."/>
        </authorList>
    </citation>
    <scope>NUCLEOTIDE SEQUENCE [LARGE SCALE GENOMIC DNA]</scope>
    <source>
        <strain evidence="3 4">ZFG47</strain>
    </source>
</reference>
<proteinExistence type="predicted"/>
<evidence type="ECO:0000256" key="1">
    <source>
        <dbReference type="ARBA" id="ARBA00023002"/>
    </source>
</evidence>
<dbReference type="InterPro" id="IPR036661">
    <property type="entry name" value="Luciferase-like_sf"/>
</dbReference>
<dbReference type="PANTHER" id="PTHR43244:SF1">
    <property type="entry name" value="5,10-METHYLENETETRAHYDROMETHANOPTERIN REDUCTASE"/>
    <property type="match status" value="1"/>
</dbReference>
<dbReference type="SUPFAM" id="SSF51679">
    <property type="entry name" value="Bacterial luciferase-like"/>
    <property type="match status" value="1"/>
</dbReference>
<dbReference type="KEGG" id="scad:DN051_35690"/>
<name>A0A2Z4J8H2_9ACTN</name>
<dbReference type="Proteomes" id="UP000249616">
    <property type="component" value="Chromosome"/>
</dbReference>
<evidence type="ECO:0000259" key="2">
    <source>
        <dbReference type="Pfam" id="PF00296"/>
    </source>
</evidence>
<dbReference type="GO" id="GO:0016705">
    <property type="term" value="F:oxidoreductase activity, acting on paired donors, with incorporation or reduction of molecular oxygen"/>
    <property type="evidence" value="ECO:0007669"/>
    <property type="project" value="InterPro"/>
</dbReference>
<evidence type="ECO:0000313" key="4">
    <source>
        <dbReference type="Proteomes" id="UP000249616"/>
    </source>
</evidence>
<keyword evidence="4" id="KW-1185">Reference proteome</keyword>
<accession>A0A2Z4J8H2</accession>
<gene>
    <name evidence="3" type="ORF">DN051_35690</name>
</gene>
<keyword evidence="1" id="KW-0560">Oxidoreductase</keyword>
<sequence>MVDMTDYGHRLSFGLSLTPAADAFEQAQRLARRADDDGLDYLAVQDHPYQAGYLETWTLISHLSASTSRISFMTDVADLQLRPPTMLAKAAASLSLITGGRVQLGVGGGAFAEAIASMGGLPRRGEKMVAFTEESLHLMHQALAGGVVRMQTAHHAVTGYHAGPRPPAPVQLWLGAQKNRMLAVTGRSADGWISPLNIYVPPEEVPWRQQLIDDAATAAGREPSSVRRIYNVIGTIGAHGEGPGLNGSADMWAETLSDWAVRLGFDTFVFWPAADAEEQLSLFTSEVVPAVRARVASLRGQR</sequence>
<dbReference type="Pfam" id="PF00296">
    <property type="entry name" value="Bac_luciferase"/>
    <property type="match status" value="1"/>
</dbReference>
<dbReference type="Gene3D" id="3.20.20.30">
    <property type="entry name" value="Luciferase-like domain"/>
    <property type="match status" value="1"/>
</dbReference>
<feature type="domain" description="Luciferase-like" evidence="2">
    <location>
        <begin position="18"/>
        <end position="232"/>
    </location>
</feature>